<sequence length="366" mass="40283">MRQKVRCDSPRALFLHACARAMTSTRGCVRGVELHAHVGGCVRPETLRELARERGFESKCDEVLERAFSCAAANSSPGETLKRCFDVFAIAHAACDTPSAIRRVCAECVEDFRADGCAYVELRTTPKDLVGANGEFKMTKRSYTEAACAGLADAGGLGDGSDGRCVARLVLSIDRGRDDTKEKAMETVQLAAEFMHRGVVGVDLSGAPHKGSWELYEDALKEARQLGLGIVLHCGEVVDTKDEQAKMIAFKPERLGHCVYTVRDDDLYGRLLASKIPVELCLTSNVMTRSCDSVSEHHAKKLLRDGAPICFCTDDTWVFNTTLRREYAIACDAFGLTMNDIRDMAIRAMNFALCDEHVKIKVIEQM</sequence>
<evidence type="ECO:0000256" key="1">
    <source>
        <dbReference type="ARBA" id="ARBA00001947"/>
    </source>
</evidence>
<evidence type="ECO:0000256" key="3">
    <source>
        <dbReference type="ARBA" id="ARBA00022723"/>
    </source>
</evidence>
<feature type="domain" description="Adenosine deaminase" evidence="8">
    <location>
        <begin position="32"/>
        <end position="365"/>
    </location>
</feature>
<dbReference type="InterPro" id="IPR001365">
    <property type="entry name" value="A_deaminase_dom"/>
</dbReference>
<dbReference type="GO" id="GO:0006154">
    <property type="term" value="P:adenosine catabolic process"/>
    <property type="evidence" value="ECO:0007669"/>
    <property type="project" value="TreeGrafter"/>
</dbReference>
<reference evidence="9 10" key="2">
    <citation type="journal article" date="2014" name="BMC Genomics">
        <title>An improved genome of the model marine alga Ostreococcus tauri unfolds by assessing Illumina de novo assemblies.</title>
        <authorList>
            <person name="Blanc-Mathieu R."/>
            <person name="Verhelst B."/>
            <person name="Derelle E."/>
            <person name="Rombauts S."/>
            <person name="Bouget F.Y."/>
            <person name="Carre I."/>
            <person name="Chateau A."/>
            <person name="Eyre-Walker A."/>
            <person name="Grimsley N."/>
            <person name="Moreau H."/>
            <person name="Piegu B."/>
            <person name="Rivals E."/>
            <person name="Schackwitz W."/>
            <person name="Van de Peer Y."/>
            <person name="Piganeau G."/>
        </authorList>
    </citation>
    <scope>NUCLEOTIDE SEQUENCE [LARGE SCALE GENOMIC DNA]</scope>
    <source>
        <strain evidence="10">OTTH 0595 / CCAP 157/2 / RCC745</strain>
    </source>
</reference>
<keyword evidence="10" id="KW-1185">Reference proteome</keyword>
<dbReference type="InterPro" id="IPR032466">
    <property type="entry name" value="Metal_Hydrolase"/>
</dbReference>
<dbReference type="Proteomes" id="UP000009170">
    <property type="component" value="Unassembled WGS sequence"/>
</dbReference>
<reference evidence="10" key="1">
    <citation type="journal article" date="2006" name="Proc. Natl. Acad. Sci. U.S.A.">
        <title>Genome analysis of the smallest free-living eukaryote Ostreococcus tauri unveils many unique features.</title>
        <authorList>
            <person name="Derelle E."/>
            <person name="Ferraz C."/>
            <person name="Rombauts S."/>
            <person name="Rouze P."/>
            <person name="Worden A.Z."/>
            <person name="Robbens S."/>
            <person name="Partensky F."/>
            <person name="Degroeve S."/>
            <person name="Echeynie S."/>
            <person name="Cooke R."/>
            <person name="Saeys Y."/>
            <person name="Wuyts J."/>
            <person name="Jabbari K."/>
            <person name="Bowler C."/>
            <person name="Panaud O."/>
            <person name="Piegu B."/>
            <person name="Ball S.G."/>
            <person name="Ral J.-P."/>
            <person name="Bouget F.-Y."/>
            <person name="Piganeau G."/>
            <person name="De Baets B."/>
            <person name="Picard A."/>
            <person name="Delseny M."/>
            <person name="Demaille J."/>
            <person name="Van de Peer Y."/>
            <person name="Moreau H."/>
        </authorList>
    </citation>
    <scope>NUCLEOTIDE SEQUENCE [LARGE SCALE GENOMIC DNA]</scope>
    <source>
        <strain evidence="10">OTTH 0595 / CCAP 157/2 / RCC745</strain>
    </source>
</reference>
<keyword evidence="6" id="KW-0546">Nucleotide metabolism</keyword>
<evidence type="ECO:0000259" key="8">
    <source>
        <dbReference type="Pfam" id="PF00962"/>
    </source>
</evidence>
<dbReference type="PANTHER" id="PTHR11409:SF42">
    <property type="entry name" value="ADENOSINE DEAMINASE-LIKE PROTEIN"/>
    <property type="match status" value="1"/>
</dbReference>
<dbReference type="RefSeq" id="XP_003079936.2">
    <property type="nucleotide sequence ID" value="XM_003079888.2"/>
</dbReference>
<evidence type="ECO:0000313" key="10">
    <source>
        <dbReference type="Proteomes" id="UP000009170"/>
    </source>
</evidence>
<evidence type="ECO:0000256" key="7">
    <source>
        <dbReference type="ARBA" id="ARBA00048787"/>
    </source>
</evidence>
<dbReference type="PANTHER" id="PTHR11409">
    <property type="entry name" value="ADENOSINE DEAMINASE"/>
    <property type="match status" value="1"/>
</dbReference>
<dbReference type="KEGG" id="ota:OT_ostta06g03000"/>
<organism evidence="9 10">
    <name type="scientific">Ostreococcus tauri</name>
    <name type="common">Marine green alga</name>
    <dbReference type="NCBI Taxonomy" id="70448"/>
    <lineage>
        <taxon>Eukaryota</taxon>
        <taxon>Viridiplantae</taxon>
        <taxon>Chlorophyta</taxon>
        <taxon>Mamiellophyceae</taxon>
        <taxon>Mamiellales</taxon>
        <taxon>Bathycoccaceae</taxon>
        <taxon>Ostreococcus</taxon>
    </lineage>
</organism>
<dbReference type="GeneID" id="9835564"/>
<dbReference type="Gene3D" id="3.20.20.140">
    <property type="entry name" value="Metal-dependent hydrolases"/>
    <property type="match status" value="1"/>
</dbReference>
<dbReference type="SUPFAM" id="SSF51556">
    <property type="entry name" value="Metallo-dependent hydrolases"/>
    <property type="match status" value="1"/>
</dbReference>
<dbReference type="InParanoid" id="A0A090M2K1"/>
<evidence type="ECO:0000256" key="2">
    <source>
        <dbReference type="ARBA" id="ARBA00006676"/>
    </source>
</evidence>
<dbReference type="GO" id="GO:0046872">
    <property type="term" value="F:metal ion binding"/>
    <property type="evidence" value="ECO:0007669"/>
    <property type="project" value="UniProtKB-KW"/>
</dbReference>
<dbReference type="FunCoup" id="A0A090M2K1">
    <property type="interactions" value="1375"/>
</dbReference>
<evidence type="ECO:0000256" key="6">
    <source>
        <dbReference type="ARBA" id="ARBA00023080"/>
    </source>
</evidence>
<dbReference type="InterPro" id="IPR006330">
    <property type="entry name" value="Ado/ade_deaminase"/>
</dbReference>
<keyword evidence="4" id="KW-0378">Hydrolase</keyword>
<evidence type="ECO:0000313" key="9">
    <source>
        <dbReference type="EMBL" id="CEF98416.1"/>
    </source>
</evidence>
<keyword evidence="3" id="KW-0479">Metal-binding</keyword>
<comment type="cofactor">
    <cofactor evidence="1">
        <name>Zn(2+)</name>
        <dbReference type="ChEBI" id="CHEBI:29105"/>
    </cofactor>
</comment>
<evidence type="ECO:0000256" key="5">
    <source>
        <dbReference type="ARBA" id="ARBA00022833"/>
    </source>
</evidence>
<gene>
    <name evidence="9" type="ORF">OT_ostta06g03000</name>
</gene>
<accession>A0A090M2K1</accession>
<name>A0A090M2K1_OSTTA</name>
<comment type="catalytic activity">
    <reaction evidence="7">
        <text>N(6)-methyl-AMP + H2O + H(+) = IMP + methylamine</text>
        <dbReference type="Rhea" id="RHEA:16001"/>
        <dbReference type="ChEBI" id="CHEBI:15377"/>
        <dbReference type="ChEBI" id="CHEBI:15378"/>
        <dbReference type="ChEBI" id="CHEBI:58053"/>
        <dbReference type="ChEBI" id="CHEBI:59338"/>
        <dbReference type="ChEBI" id="CHEBI:144842"/>
    </reaction>
    <physiologicalReaction direction="left-to-right" evidence="7">
        <dbReference type="Rhea" id="RHEA:16002"/>
    </physiologicalReaction>
</comment>
<protein>
    <submittedName>
        <fullName evidence="9">Adenosine/AMP deaminase domain</fullName>
    </submittedName>
</protein>
<comment type="similarity">
    <text evidence="2">Belongs to the metallo-dependent hydrolases superfamily. Adenosine and AMP deaminases family.</text>
</comment>
<evidence type="ECO:0000256" key="4">
    <source>
        <dbReference type="ARBA" id="ARBA00022801"/>
    </source>
</evidence>
<keyword evidence="5" id="KW-0862">Zinc</keyword>
<dbReference type="STRING" id="70448.A0A090M2K1"/>
<dbReference type="GO" id="GO:0046103">
    <property type="term" value="P:inosine biosynthetic process"/>
    <property type="evidence" value="ECO:0007669"/>
    <property type="project" value="TreeGrafter"/>
</dbReference>
<dbReference type="OrthoDB" id="272271at2759"/>
<comment type="caution">
    <text evidence="9">The sequence shown here is derived from an EMBL/GenBank/DDBJ whole genome shotgun (WGS) entry which is preliminary data.</text>
</comment>
<proteinExistence type="inferred from homology"/>
<dbReference type="Pfam" id="PF00962">
    <property type="entry name" value="A_deaminase"/>
    <property type="match status" value="1"/>
</dbReference>
<dbReference type="GO" id="GO:0009117">
    <property type="term" value="P:nucleotide metabolic process"/>
    <property type="evidence" value="ECO:0007669"/>
    <property type="project" value="UniProtKB-KW"/>
</dbReference>
<dbReference type="GO" id="GO:0004000">
    <property type="term" value="F:adenosine deaminase activity"/>
    <property type="evidence" value="ECO:0007669"/>
    <property type="project" value="TreeGrafter"/>
</dbReference>
<dbReference type="EMBL" id="CAID01000006">
    <property type="protein sequence ID" value="CEF98416.1"/>
    <property type="molecule type" value="Genomic_DNA"/>
</dbReference>
<dbReference type="AlphaFoldDB" id="A0A090M2K1"/>